<dbReference type="SUPFAM" id="SSF46894">
    <property type="entry name" value="C-terminal effector domain of the bipartite response regulators"/>
    <property type="match status" value="1"/>
</dbReference>
<keyword evidence="6" id="KW-1185">Reference proteome</keyword>
<dbReference type="SMART" id="SM00862">
    <property type="entry name" value="Trans_reg_C"/>
    <property type="match status" value="1"/>
</dbReference>
<dbReference type="GO" id="GO:0003677">
    <property type="term" value="F:DNA binding"/>
    <property type="evidence" value="ECO:0007669"/>
    <property type="project" value="UniProtKB-KW"/>
</dbReference>
<evidence type="ECO:0000256" key="2">
    <source>
        <dbReference type="ARBA" id="ARBA00023125"/>
    </source>
</evidence>
<dbReference type="InterPro" id="IPR003018">
    <property type="entry name" value="GAF"/>
</dbReference>
<dbReference type="InterPro" id="IPR029016">
    <property type="entry name" value="GAF-like_dom_sf"/>
</dbReference>
<evidence type="ECO:0000313" key="6">
    <source>
        <dbReference type="Proteomes" id="UP000198953"/>
    </source>
</evidence>
<dbReference type="InterPro" id="IPR016032">
    <property type="entry name" value="Sig_transdc_resp-reg_C-effctor"/>
</dbReference>
<evidence type="ECO:0000256" key="1">
    <source>
        <dbReference type="ARBA" id="ARBA00023015"/>
    </source>
</evidence>
<dbReference type="Proteomes" id="UP000198953">
    <property type="component" value="Unassembled WGS sequence"/>
</dbReference>
<dbReference type="InterPro" id="IPR001867">
    <property type="entry name" value="OmpR/PhoB-type_DNA-bd"/>
</dbReference>
<dbReference type="RefSeq" id="WP_091099084.1">
    <property type="nucleotide sequence ID" value="NZ_FOBF01000003.1"/>
</dbReference>
<dbReference type="Gene3D" id="1.10.10.10">
    <property type="entry name" value="Winged helix-like DNA-binding domain superfamily/Winged helix DNA-binding domain"/>
    <property type="match status" value="1"/>
</dbReference>
<gene>
    <name evidence="5" type="ORF">SAMN05660976_01372</name>
</gene>
<accession>A0A1H7KUR4</accession>
<sequence length="419" mass="45292">MSEHGDLRQRRAVLEHEWSLRVPQSRVPQFMAARPAAGGPALRPEVAESWRRSLATVDPARSSAPAAEDAGLAPRWTGSPLYRPVMALADELRDVAENAGFVAAVTDETGTIMWTCGGPVMRRRAERVNFAPGGRWGEPAMGTNALSLALLTGRPSTVFSAEHLVAALHGWVCYCAPLRSRNGRVLGVLDLSTTWDRSHPLAMSTVRSLASAIEARLDPALDRLPGLPGAAAGQVRLTCLGGQDAARGDVPLRLPPRQLEILTLLALEPDGFTPERLRDALYGDRPVSASTFKAEISHLRRALGGGVANRRYALTEPVACDAVEVLRALGRGDTETAVSRYRGPLLPRSEAPGVVEWREHIEVAVREAVLAGADPEHALRYGERSPYDAEVHEHALRTLPPGDVRRGIALSRLNQALRS</sequence>
<protein>
    <recommendedName>
        <fullName evidence="4">OmpR/PhoB-type domain-containing protein</fullName>
    </recommendedName>
</protein>
<dbReference type="GO" id="GO:0000160">
    <property type="term" value="P:phosphorelay signal transduction system"/>
    <property type="evidence" value="ECO:0007669"/>
    <property type="project" value="InterPro"/>
</dbReference>
<dbReference type="OrthoDB" id="3928741at2"/>
<evidence type="ECO:0000256" key="3">
    <source>
        <dbReference type="ARBA" id="ARBA00023163"/>
    </source>
</evidence>
<feature type="domain" description="OmpR/PhoB-type" evidence="4">
    <location>
        <begin position="249"/>
        <end position="314"/>
    </location>
</feature>
<name>A0A1H7KUR4_9ACTN</name>
<evidence type="ECO:0000259" key="4">
    <source>
        <dbReference type="SMART" id="SM00862"/>
    </source>
</evidence>
<reference evidence="5 6" key="1">
    <citation type="submission" date="2016-10" db="EMBL/GenBank/DDBJ databases">
        <authorList>
            <person name="de Groot N.N."/>
        </authorList>
    </citation>
    <scope>NUCLEOTIDE SEQUENCE [LARGE SCALE GENOMIC DNA]</scope>
    <source>
        <strain evidence="5 6">DSM 43357</strain>
    </source>
</reference>
<dbReference type="Pfam" id="PF01590">
    <property type="entry name" value="GAF"/>
    <property type="match status" value="1"/>
</dbReference>
<evidence type="ECO:0000313" key="5">
    <source>
        <dbReference type="EMBL" id="SEK90508.1"/>
    </source>
</evidence>
<dbReference type="Gene3D" id="3.30.450.40">
    <property type="match status" value="1"/>
</dbReference>
<dbReference type="EMBL" id="FOBF01000003">
    <property type="protein sequence ID" value="SEK90508.1"/>
    <property type="molecule type" value="Genomic_DNA"/>
</dbReference>
<proteinExistence type="predicted"/>
<dbReference type="AlphaFoldDB" id="A0A1H7KUR4"/>
<keyword evidence="3" id="KW-0804">Transcription</keyword>
<dbReference type="GO" id="GO:0006355">
    <property type="term" value="P:regulation of DNA-templated transcription"/>
    <property type="evidence" value="ECO:0007669"/>
    <property type="project" value="InterPro"/>
</dbReference>
<keyword evidence="2" id="KW-0238">DNA-binding</keyword>
<keyword evidence="1" id="KW-0805">Transcription regulation</keyword>
<organism evidence="5 6">
    <name type="scientific">Nonomuraea pusilla</name>
    <dbReference type="NCBI Taxonomy" id="46177"/>
    <lineage>
        <taxon>Bacteria</taxon>
        <taxon>Bacillati</taxon>
        <taxon>Actinomycetota</taxon>
        <taxon>Actinomycetes</taxon>
        <taxon>Streptosporangiales</taxon>
        <taxon>Streptosporangiaceae</taxon>
        <taxon>Nonomuraea</taxon>
    </lineage>
</organism>
<dbReference type="STRING" id="46177.SAMN05660976_01372"/>
<dbReference type="InterPro" id="IPR036388">
    <property type="entry name" value="WH-like_DNA-bd_sf"/>
</dbReference>